<dbReference type="GO" id="GO:0009893">
    <property type="term" value="P:positive regulation of metabolic process"/>
    <property type="evidence" value="ECO:0007669"/>
    <property type="project" value="UniProtKB-ARBA"/>
</dbReference>
<keyword evidence="3" id="KW-0804">Transcription</keyword>
<evidence type="ECO:0000259" key="5">
    <source>
        <dbReference type="PROSITE" id="PS00463"/>
    </source>
</evidence>
<dbReference type="AlphaFoldDB" id="A0A2V5I4B1"/>
<evidence type="ECO:0000313" key="7">
    <source>
        <dbReference type="Proteomes" id="UP000248817"/>
    </source>
</evidence>
<keyword evidence="4" id="KW-0539">Nucleus</keyword>
<dbReference type="PROSITE" id="PS00463">
    <property type="entry name" value="ZN2_CY6_FUNGAL_1"/>
    <property type="match status" value="1"/>
</dbReference>
<keyword evidence="7" id="KW-1185">Reference proteome</keyword>
<sequence>MASRANAPSTPMRRSCKYCSARKIRCSGQSICDMCRQKGKACVYDAESMQG</sequence>
<name>A0A2V5I4B1_9EURO</name>
<evidence type="ECO:0000256" key="4">
    <source>
        <dbReference type="ARBA" id="ARBA00023242"/>
    </source>
</evidence>
<proteinExistence type="predicted"/>
<dbReference type="Proteomes" id="UP000248817">
    <property type="component" value="Unassembled WGS sequence"/>
</dbReference>
<evidence type="ECO:0000256" key="1">
    <source>
        <dbReference type="ARBA" id="ARBA00023015"/>
    </source>
</evidence>
<protein>
    <recommendedName>
        <fullName evidence="5">Zn(2)-C6 fungal-type domain-containing protein</fullName>
    </recommendedName>
</protein>
<evidence type="ECO:0000313" key="6">
    <source>
        <dbReference type="EMBL" id="PYI29054.1"/>
    </source>
</evidence>
<dbReference type="EMBL" id="KZ825537">
    <property type="protein sequence ID" value="PYI29054.1"/>
    <property type="molecule type" value="Genomic_DNA"/>
</dbReference>
<dbReference type="InterPro" id="IPR001138">
    <property type="entry name" value="Zn2Cys6_DnaBD"/>
</dbReference>
<gene>
    <name evidence="6" type="ORF">BP00DRAFT_247633</name>
</gene>
<accession>A0A2V5I4B1</accession>
<dbReference type="SUPFAM" id="SSF57701">
    <property type="entry name" value="Zn2/Cys6 DNA-binding domain"/>
    <property type="match status" value="1"/>
</dbReference>
<dbReference type="GO" id="GO:0003677">
    <property type="term" value="F:DNA binding"/>
    <property type="evidence" value="ECO:0007669"/>
    <property type="project" value="UniProtKB-KW"/>
</dbReference>
<dbReference type="GO" id="GO:0008270">
    <property type="term" value="F:zinc ion binding"/>
    <property type="evidence" value="ECO:0007669"/>
    <property type="project" value="InterPro"/>
</dbReference>
<dbReference type="InterPro" id="IPR036864">
    <property type="entry name" value="Zn2-C6_fun-type_DNA-bd_sf"/>
</dbReference>
<evidence type="ECO:0000256" key="2">
    <source>
        <dbReference type="ARBA" id="ARBA00023125"/>
    </source>
</evidence>
<keyword evidence="2" id="KW-0238">DNA-binding</keyword>
<feature type="domain" description="Zn(2)-C6 fungal-type" evidence="5">
    <location>
        <begin position="15"/>
        <end position="42"/>
    </location>
</feature>
<dbReference type="Gene3D" id="4.10.240.10">
    <property type="entry name" value="Zn(2)-C6 fungal-type DNA-binding domain"/>
    <property type="match status" value="1"/>
</dbReference>
<dbReference type="GO" id="GO:0000981">
    <property type="term" value="F:DNA-binding transcription factor activity, RNA polymerase II-specific"/>
    <property type="evidence" value="ECO:0007669"/>
    <property type="project" value="InterPro"/>
</dbReference>
<organism evidence="6 7">
    <name type="scientific">Aspergillus indologenus CBS 114.80</name>
    <dbReference type="NCBI Taxonomy" id="1450541"/>
    <lineage>
        <taxon>Eukaryota</taxon>
        <taxon>Fungi</taxon>
        <taxon>Dikarya</taxon>
        <taxon>Ascomycota</taxon>
        <taxon>Pezizomycotina</taxon>
        <taxon>Eurotiomycetes</taxon>
        <taxon>Eurotiomycetidae</taxon>
        <taxon>Eurotiales</taxon>
        <taxon>Aspergillaceae</taxon>
        <taxon>Aspergillus</taxon>
        <taxon>Aspergillus subgen. Circumdati</taxon>
    </lineage>
</organism>
<dbReference type="Pfam" id="PF00172">
    <property type="entry name" value="Zn_clus"/>
    <property type="match status" value="1"/>
</dbReference>
<keyword evidence="1" id="KW-0805">Transcription regulation</keyword>
<reference evidence="6 7" key="1">
    <citation type="submission" date="2018-02" db="EMBL/GenBank/DDBJ databases">
        <title>The genomes of Aspergillus section Nigri reveals drivers in fungal speciation.</title>
        <authorList>
            <consortium name="DOE Joint Genome Institute"/>
            <person name="Vesth T.C."/>
            <person name="Nybo J."/>
            <person name="Theobald S."/>
            <person name="Brandl J."/>
            <person name="Frisvad J.C."/>
            <person name="Nielsen K.F."/>
            <person name="Lyhne E.K."/>
            <person name="Kogle M.E."/>
            <person name="Kuo A."/>
            <person name="Riley R."/>
            <person name="Clum A."/>
            <person name="Nolan M."/>
            <person name="Lipzen A."/>
            <person name="Salamov A."/>
            <person name="Henrissat B."/>
            <person name="Wiebenga A."/>
            <person name="De vries R.P."/>
            <person name="Grigoriev I.V."/>
            <person name="Mortensen U.H."/>
            <person name="Andersen M.R."/>
            <person name="Baker S.E."/>
        </authorList>
    </citation>
    <scope>NUCLEOTIDE SEQUENCE [LARGE SCALE GENOMIC DNA]</scope>
    <source>
        <strain evidence="6 7">CBS 114.80</strain>
    </source>
</reference>
<evidence type="ECO:0000256" key="3">
    <source>
        <dbReference type="ARBA" id="ARBA00023163"/>
    </source>
</evidence>